<reference evidence="1" key="1">
    <citation type="submission" date="2022-07" db="EMBL/GenBank/DDBJ databases">
        <title>Phylogenomic reconstructions and comparative analyses of Kickxellomycotina fungi.</title>
        <authorList>
            <person name="Reynolds N.K."/>
            <person name="Stajich J.E."/>
            <person name="Barry K."/>
            <person name="Grigoriev I.V."/>
            <person name="Crous P."/>
            <person name="Smith M.E."/>
        </authorList>
    </citation>
    <scope>NUCLEOTIDE SEQUENCE</scope>
    <source>
        <strain evidence="1">NBRC 100468</strain>
    </source>
</reference>
<keyword evidence="2" id="KW-1185">Reference proteome</keyword>
<evidence type="ECO:0000313" key="1">
    <source>
        <dbReference type="EMBL" id="KAJ1912583.1"/>
    </source>
</evidence>
<name>A0A9W8DPB2_9FUNG</name>
<dbReference type="AlphaFoldDB" id="A0A9W8DPB2"/>
<evidence type="ECO:0000313" key="2">
    <source>
        <dbReference type="Proteomes" id="UP001150538"/>
    </source>
</evidence>
<proteinExistence type="predicted"/>
<organism evidence="1 2">
    <name type="scientific">Mycoemilia scoparia</name>
    <dbReference type="NCBI Taxonomy" id="417184"/>
    <lineage>
        <taxon>Eukaryota</taxon>
        <taxon>Fungi</taxon>
        <taxon>Fungi incertae sedis</taxon>
        <taxon>Zoopagomycota</taxon>
        <taxon>Kickxellomycotina</taxon>
        <taxon>Kickxellomycetes</taxon>
        <taxon>Kickxellales</taxon>
        <taxon>Kickxellaceae</taxon>
        <taxon>Mycoemilia</taxon>
    </lineage>
</organism>
<comment type="caution">
    <text evidence="1">The sequence shown here is derived from an EMBL/GenBank/DDBJ whole genome shotgun (WGS) entry which is preliminary data.</text>
</comment>
<gene>
    <name evidence="1" type="ORF">H4219_005547</name>
</gene>
<protein>
    <submittedName>
        <fullName evidence="1">Uncharacterized protein</fullName>
    </submittedName>
</protein>
<accession>A0A9W8DPB2</accession>
<dbReference type="EMBL" id="JANBPU010000332">
    <property type="protein sequence ID" value="KAJ1912583.1"/>
    <property type="molecule type" value="Genomic_DNA"/>
</dbReference>
<dbReference type="Proteomes" id="UP001150538">
    <property type="component" value="Unassembled WGS sequence"/>
</dbReference>
<sequence length="298" mass="33922">MNLSAFIDTDSRICCKAIIELLGSLEDILKLTDFNKHGITEDTPDVLKAALKKYMERKREYIMDLCGQFSQGKFSLVHLESAFSAIHYSSIKPFVERFCGDGKHMVQITNSKTGKIDKIVTLPYLIDQAQNVFDIFTRIKNTGIDPEKDALVKELKLYLSIPIQCIDGSHDDCDKCGQTRNHESPVIDDSARKLIKEDIIDFIYKDLNQMSQSRMTLFTLVKQDDKALLFAQFKGHFESSFKVHFDNGKAKSFDDAIKFYITNSIDNGEYGVGFIDHIYSILALCLYCEVQTFEDGPN</sequence>